<evidence type="ECO:0000313" key="3">
    <source>
        <dbReference type="Proteomes" id="UP000886595"/>
    </source>
</evidence>
<feature type="signal peptide" evidence="1">
    <location>
        <begin position="1"/>
        <end position="23"/>
    </location>
</feature>
<dbReference type="EMBL" id="JAAMPC010000012">
    <property type="protein sequence ID" value="KAG2275495.1"/>
    <property type="molecule type" value="Genomic_DNA"/>
</dbReference>
<name>A0A8X7QRR0_BRACI</name>
<evidence type="ECO:0000313" key="2">
    <source>
        <dbReference type="EMBL" id="KAG2275495.1"/>
    </source>
</evidence>
<keyword evidence="3" id="KW-1185">Reference proteome</keyword>
<evidence type="ECO:0000256" key="1">
    <source>
        <dbReference type="SAM" id="SignalP"/>
    </source>
</evidence>
<proteinExistence type="predicted"/>
<reference evidence="2 3" key="1">
    <citation type="submission" date="2020-02" db="EMBL/GenBank/DDBJ databases">
        <authorList>
            <person name="Ma Q."/>
            <person name="Huang Y."/>
            <person name="Song X."/>
            <person name="Pei D."/>
        </authorList>
    </citation>
    <scope>NUCLEOTIDE SEQUENCE [LARGE SCALE GENOMIC DNA]</scope>
    <source>
        <strain evidence="2">Sxm20200214</strain>
        <tissue evidence="2">Leaf</tissue>
    </source>
</reference>
<feature type="chain" id="PRO_5036503945" evidence="1">
    <location>
        <begin position="24"/>
        <end position="143"/>
    </location>
</feature>
<comment type="caution">
    <text evidence="2">The sequence shown here is derived from an EMBL/GenBank/DDBJ whole genome shotgun (WGS) entry which is preliminary data.</text>
</comment>
<gene>
    <name evidence="2" type="ORF">Bca52824_058050</name>
</gene>
<dbReference type="AlphaFoldDB" id="A0A8X7QRR0"/>
<dbReference type="OrthoDB" id="26525at2759"/>
<keyword evidence="1" id="KW-0732">Signal</keyword>
<sequence length="143" mass="15952">MGLLAGSTVTLLSIIWRTCKVVGKCNIRDTIAVNNQDTRTFHLKDSGVSVDVWTMCLFIDELQGVMPVIMPLPLLPPNLAAHKMIINLGGKFHEMIQYNPFLIMLSRASNTDLTHCYFRQVPLMPLSLALMCCVLWCCTGVVL</sequence>
<organism evidence="2 3">
    <name type="scientific">Brassica carinata</name>
    <name type="common">Ethiopian mustard</name>
    <name type="synonym">Abyssinian cabbage</name>
    <dbReference type="NCBI Taxonomy" id="52824"/>
    <lineage>
        <taxon>Eukaryota</taxon>
        <taxon>Viridiplantae</taxon>
        <taxon>Streptophyta</taxon>
        <taxon>Embryophyta</taxon>
        <taxon>Tracheophyta</taxon>
        <taxon>Spermatophyta</taxon>
        <taxon>Magnoliopsida</taxon>
        <taxon>eudicotyledons</taxon>
        <taxon>Gunneridae</taxon>
        <taxon>Pentapetalae</taxon>
        <taxon>rosids</taxon>
        <taxon>malvids</taxon>
        <taxon>Brassicales</taxon>
        <taxon>Brassicaceae</taxon>
        <taxon>Brassiceae</taxon>
        <taxon>Brassica</taxon>
    </lineage>
</organism>
<dbReference type="Proteomes" id="UP000886595">
    <property type="component" value="Unassembled WGS sequence"/>
</dbReference>
<protein>
    <submittedName>
        <fullName evidence="2">Uncharacterized protein</fullName>
    </submittedName>
</protein>
<accession>A0A8X7QRR0</accession>